<evidence type="ECO:0000313" key="2">
    <source>
        <dbReference type="Proteomes" id="UP000617634"/>
    </source>
</evidence>
<dbReference type="EMBL" id="JADZGI010000001">
    <property type="protein sequence ID" value="MBH0113688.1"/>
    <property type="molecule type" value="Genomic_DNA"/>
</dbReference>
<evidence type="ECO:0000313" key="1">
    <source>
        <dbReference type="EMBL" id="MBH0113688.1"/>
    </source>
</evidence>
<protein>
    <submittedName>
        <fullName evidence="1">Uncharacterized protein</fullName>
    </submittedName>
</protein>
<accession>A0A931HDZ3</accession>
<proteinExistence type="predicted"/>
<reference evidence="1" key="1">
    <citation type="submission" date="2020-11" db="EMBL/GenBank/DDBJ databases">
        <title>Novosphingobium aureum sp. nov., a marine bacterium isolated from sediment of a salt flat.</title>
        <authorList>
            <person name="Yoo Y."/>
            <person name="Kim J.-J."/>
        </authorList>
    </citation>
    <scope>NUCLEOTIDE SEQUENCE</scope>
    <source>
        <strain evidence="1">YJ-S2-02</strain>
    </source>
</reference>
<keyword evidence="2" id="KW-1185">Reference proteome</keyword>
<organism evidence="1 2">
    <name type="scientific">Novosphingobium aureum</name>
    <dbReference type="NCBI Taxonomy" id="2792964"/>
    <lineage>
        <taxon>Bacteria</taxon>
        <taxon>Pseudomonadati</taxon>
        <taxon>Pseudomonadota</taxon>
        <taxon>Alphaproteobacteria</taxon>
        <taxon>Sphingomonadales</taxon>
        <taxon>Sphingomonadaceae</taxon>
        <taxon>Novosphingobium</taxon>
    </lineage>
</organism>
<sequence>MDLNQLYANHQRALVNARRSEGPEDRQTYFDLVEYYAKRIGQYRHDAGLPRYHWK</sequence>
<dbReference type="AlphaFoldDB" id="A0A931HDZ3"/>
<dbReference type="RefSeq" id="WP_197164030.1">
    <property type="nucleotide sequence ID" value="NZ_JADZGI010000001.1"/>
</dbReference>
<name>A0A931HDZ3_9SPHN</name>
<gene>
    <name evidence="1" type="ORF">I5E68_12095</name>
</gene>
<comment type="caution">
    <text evidence="1">The sequence shown here is derived from an EMBL/GenBank/DDBJ whole genome shotgun (WGS) entry which is preliminary data.</text>
</comment>
<dbReference type="Proteomes" id="UP000617634">
    <property type="component" value="Unassembled WGS sequence"/>
</dbReference>